<dbReference type="InterPro" id="IPR003959">
    <property type="entry name" value="ATPase_AAA_core"/>
</dbReference>
<evidence type="ECO:0000256" key="2">
    <source>
        <dbReference type="ARBA" id="ARBA00022840"/>
    </source>
</evidence>
<dbReference type="SUPFAM" id="SSF52540">
    <property type="entry name" value="P-loop containing nucleoside triphosphate hydrolases"/>
    <property type="match status" value="1"/>
</dbReference>
<evidence type="ECO:0000259" key="5">
    <source>
        <dbReference type="SMART" id="SM00382"/>
    </source>
</evidence>
<evidence type="ECO:0000313" key="6">
    <source>
        <dbReference type="EMBL" id="MCU6793226.1"/>
    </source>
</evidence>
<comment type="similarity">
    <text evidence="3">Belongs to the AAA ATPase family. Highly divergent.</text>
</comment>
<name>A0ABT2UGQ9_9BACL</name>
<evidence type="ECO:0000256" key="4">
    <source>
        <dbReference type="ARBA" id="ARBA00040480"/>
    </source>
</evidence>
<dbReference type="PANTHER" id="PTHR42960">
    <property type="entry name" value="YCF46 PROTEIN"/>
    <property type="match status" value="1"/>
</dbReference>
<dbReference type="EMBL" id="JAOQIO010000039">
    <property type="protein sequence ID" value="MCU6793226.1"/>
    <property type="molecule type" value="Genomic_DNA"/>
</dbReference>
<evidence type="ECO:0000256" key="1">
    <source>
        <dbReference type="ARBA" id="ARBA00022741"/>
    </source>
</evidence>
<accession>A0ABT2UGQ9</accession>
<dbReference type="SMART" id="SM00382">
    <property type="entry name" value="AAA"/>
    <property type="match status" value="1"/>
</dbReference>
<protein>
    <recommendedName>
        <fullName evidence="4">Uncharacterized AAA domain-containing protein ycf46</fullName>
    </recommendedName>
</protein>
<evidence type="ECO:0000256" key="3">
    <source>
        <dbReference type="ARBA" id="ARBA00038088"/>
    </source>
</evidence>
<comment type="caution">
    <text evidence="6">The sequence shown here is derived from an EMBL/GenBank/DDBJ whole genome shotgun (WGS) entry which is preliminary data.</text>
</comment>
<dbReference type="Gene3D" id="3.40.50.300">
    <property type="entry name" value="P-loop containing nucleotide triphosphate hydrolases"/>
    <property type="match status" value="1"/>
</dbReference>
<dbReference type="CDD" id="cd19507">
    <property type="entry name" value="RecA-like_Ycf46-like"/>
    <property type="match status" value="1"/>
</dbReference>
<dbReference type="Proteomes" id="UP001652445">
    <property type="component" value="Unassembled WGS sequence"/>
</dbReference>
<keyword evidence="1" id="KW-0547">Nucleotide-binding</keyword>
<dbReference type="PANTHER" id="PTHR42960:SF1">
    <property type="entry name" value="YCF46 PROTEIN"/>
    <property type="match status" value="1"/>
</dbReference>
<feature type="domain" description="AAA+ ATPase" evidence="5">
    <location>
        <begin position="276"/>
        <end position="413"/>
    </location>
</feature>
<organism evidence="6 7">
    <name type="scientific">Paenibacillus baimaensis</name>
    <dbReference type="NCBI Taxonomy" id="2982185"/>
    <lineage>
        <taxon>Bacteria</taxon>
        <taxon>Bacillati</taxon>
        <taxon>Bacillota</taxon>
        <taxon>Bacilli</taxon>
        <taxon>Bacillales</taxon>
        <taxon>Paenibacillaceae</taxon>
        <taxon>Paenibacillus</taxon>
    </lineage>
</organism>
<dbReference type="InterPro" id="IPR052381">
    <property type="entry name" value="AAA_domain_protein"/>
</dbReference>
<reference evidence="6 7" key="1">
    <citation type="submission" date="2022-09" db="EMBL/GenBank/DDBJ databases">
        <authorList>
            <person name="Han X.L."/>
            <person name="Wang Q."/>
            <person name="Lu T."/>
        </authorList>
    </citation>
    <scope>NUCLEOTIDE SEQUENCE [LARGE SCALE GENOMIC DNA]</scope>
    <source>
        <strain evidence="6 7">WQ 127069</strain>
    </source>
</reference>
<gene>
    <name evidence="6" type="ORF">OB236_13980</name>
</gene>
<dbReference type="InterPro" id="IPR027417">
    <property type="entry name" value="P-loop_NTPase"/>
</dbReference>
<keyword evidence="2" id="KW-0067">ATP-binding</keyword>
<dbReference type="Pfam" id="PF00004">
    <property type="entry name" value="AAA"/>
    <property type="match status" value="1"/>
</dbReference>
<dbReference type="Gene3D" id="1.10.8.60">
    <property type="match status" value="1"/>
</dbReference>
<dbReference type="InterPro" id="IPR003593">
    <property type="entry name" value="AAA+_ATPase"/>
</dbReference>
<proteinExistence type="inferred from homology"/>
<sequence length="525" mass="58875">MYNYYSFTPNNLKYIIRQEEGMTTMFDITSYLQAGYPTLWIRTWEEERALMQLAKVACDQSLKLKVWSITEGWVSKDTGKRLEVTDPVEALNSVRDGEDSSLYVFLSFHFYLGSPEVLQKIKDLIPIAKSRGRHLVFLSCRVDLPPEIEKEITLIDIPLPKIEELSAVLDSVLESVPHSIQVDDRKALLENALGLTCAEAENVFALSLVRHKSFSIESIRNVQLEKSNILRKSGLLEFIPADLTTEEIGGLDLLKSWLSERKRAFSEEAQAFGLPNPKGVLVVGVPGSGKSLSAKAISSAWNLPLLRFDIGKVFGSLVGQSEEQMRRALHLAESISPCILWIDELEKGMAGLQASGSSDSGVTARVLGTFLTWMQEKTLPVFVFATANNVNALPPEMLRKGRFDELFYVDLPSEAERNDIIRIHLEKRRRNPNAFDLGHLARECDGFGGAEIEQSIVSGLYRAFSHNRDLQTGDILEAFRATKPLSQIMKAHIERIREWGAANARPASSSMVETTSDDNKRRLFI</sequence>
<keyword evidence="7" id="KW-1185">Reference proteome</keyword>
<evidence type="ECO:0000313" key="7">
    <source>
        <dbReference type="Proteomes" id="UP001652445"/>
    </source>
</evidence>